<dbReference type="GO" id="GO:0051664">
    <property type="term" value="P:nuclear pore localization"/>
    <property type="evidence" value="ECO:0007669"/>
    <property type="project" value="TreeGrafter"/>
</dbReference>
<evidence type="ECO:0000259" key="5">
    <source>
        <dbReference type="SMART" id="SM01391"/>
    </source>
</evidence>
<dbReference type="PANTHER" id="PTHR45721">
    <property type="entry name" value="LAMIN DM0-RELATED"/>
    <property type="match status" value="1"/>
</dbReference>
<dbReference type="AlphaFoldDB" id="A0A815GB53"/>
<dbReference type="Proteomes" id="UP000663855">
    <property type="component" value="Unassembled WGS sequence"/>
</dbReference>
<keyword evidence="1 3" id="KW-0403">Intermediate filament</keyword>
<evidence type="ECO:0000313" key="10">
    <source>
        <dbReference type="EMBL" id="CAF3859792.1"/>
    </source>
</evidence>
<dbReference type="PROSITE" id="PS00226">
    <property type="entry name" value="IF_ROD_1"/>
    <property type="match status" value="1"/>
</dbReference>
<accession>A0A815GB53</accession>
<dbReference type="EMBL" id="CAJNRE010017907">
    <property type="protein sequence ID" value="CAF2158214.1"/>
    <property type="molecule type" value="Genomic_DNA"/>
</dbReference>
<evidence type="ECO:0000313" key="7">
    <source>
        <dbReference type="EMBL" id="CAF1501024.1"/>
    </source>
</evidence>
<dbReference type="EMBL" id="CAJNOW010001928">
    <property type="protein sequence ID" value="CAF1336519.1"/>
    <property type="molecule type" value="Genomic_DNA"/>
</dbReference>
<dbReference type="InterPro" id="IPR018039">
    <property type="entry name" value="IF_conserved"/>
</dbReference>
<dbReference type="PANTHER" id="PTHR45721:SF12">
    <property type="entry name" value="INTERMEDIATE FILAMENT PROTEIN IFA-1"/>
    <property type="match status" value="1"/>
</dbReference>
<dbReference type="GO" id="GO:0090435">
    <property type="term" value="P:protein localization to nuclear envelope"/>
    <property type="evidence" value="ECO:0007669"/>
    <property type="project" value="TreeGrafter"/>
</dbReference>
<feature type="domain" description="IF rod" evidence="5">
    <location>
        <begin position="20"/>
        <end position="378"/>
    </location>
</feature>
<dbReference type="EMBL" id="CAJNOV010012901">
    <property type="protein sequence ID" value="CAF1501024.1"/>
    <property type="molecule type" value="Genomic_DNA"/>
</dbReference>
<feature type="coiled-coil region" evidence="4">
    <location>
        <begin position="142"/>
        <end position="179"/>
    </location>
</feature>
<evidence type="ECO:0000313" key="6">
    <source>
        <dbReference type="EMBL" id="CAF1336519.1"/>
    </source>
</evidence>
<dbReference type="Proteomes" id="UP000663834">
    <property type="component" value="Unassembled WGS sequence"/>
</dbReference>
<dbReference type="GO" id="GO:0006998">
    <property type="term" value="P:nuclear envelope organization"/>
    <property type="evidence" value="ECO:0007669"/>
    <property type="project" value="TreeGrafter"/>
</dbReference>
<evidence type="ECO:0000256" key="4">
    <source>
        <dbReference type="SAM" id="Coils"/>
    </source>
</evidence>
<feature type="coiled-coil region" evidence="4">
    <location>
        <begin position="11"/>
        <end position="52"/>
    </location>
</feature>
<comment type="caution">
    <text evidence="6">The sequence shown here is derived from an EMBL/GenBank/DDBJ whole genome shotgun (WGS) entry which is preliminary data.</text>
</comment>
<gene>
    <name evidence="9" type="ORF">BYL167_LOCUS6170</name>
    <name evidence="7" type="ORF">CJN711_LOCUS27247</name>
    <name evidence="6" type="ORF">KQP761_LOCUS6520</name>
    <name evidence="8" type="ORF">MBJ925_LOCUS32701</name>
    <name evidence="10" type="ORF">SMN809_LOCUS4479</name>
</gene>
<dbReference type="SMART" id="SM01391">
    <property type="entry name" value="Filament"/>
    <property type="match status" value="1"/>
</dbReference>
<protein>
    <recommendedName>
        <fullName evidence="5">IF rod domain-containing protein</fullName>
    </recommendedName>
</protein>
<evidence type="ECO:0000313" key="8">
    <source>
        <dbReference type="EMBL" id="CAF2158214.1"/>
    </source>
</evidence>
<dbReference type="EMBL" id="CAJOBH010001477">
    <property type="protein sequence ID" value="CAF3856932.1"/>
    <property type="molecule type" value="Genomic_DNA"/>
</dbReference>
<sequence length="735" mass="84578">MIASDTHIHRIQKLSVERNDEKNDLQQLNDSLGIYIQQVKELEHRNNQLRSQIIAQKPKGGFDSDALKKQYNKDLLLLRQQLDTTAIDLELAQLQKAEFERATWSNQHRISFLRKFFTTDKQRLSLCTQEIERNKAELDGVLIQIENKKHEVERTKSVMNEQSDYLENLEKEYNEIIKAHVVINIQLKTLQEESFFLKAVFEEEYEELLSRGTLHIDVSQFYLTELSRAIANIRKDYQTLSNKRQQEWETYYQMKTEEIKTEIIEQTLKQKSAKQTNDVGTMDVKTLKVTLEEFQSSYAALQSENVTLISHMQTLEEQYGSVQFERHQSLFLLEQQIAALLADYNEGRSKISSIHESNVTLQFEISTYRRLLEGVSTSTPTKTREIALQWASTSTANFSAMNLKAPFVLHWAETVKVTGSMILLPTTFIGPKGCSGVSFAAVYYTSNERVIVEATITDQFNFNNYGQYQVTIYYVNSKVAIGSWTIQLEPKGGICMPKQLLLRDSINNSIVGATVQLLLLGQIAFQSTSDKSGIVNLPKTLSENCYDIQIDAHTDKYKIGKFKRIVFQNRGAESETFYIYRQMKSDEVEFLLTWGEKPSDLDSHVYVSDGRHVSFLNKQETNVSLDYDCREGGGPETTKVKLEPNMKYIYAVHRYTKDGELAKSKATVNISTNEDLGSGLPFHVVRVPNVNQPDANFWVVCQIDGTTKKIKYFENAFENRDECNTDEFIRKFYNA</sequence>
<evidence type="ECO:0000313" key="11">
    <source>
        <dbReference type="Proteomes" id="UP000663834"/>
    </source>
</evidence>
<dbReference type="Gene3D" id="1.20.5.170">
    <property type="match status" value="1"/>
</dbReference>
<dbReference type="GO" id="GO:0007097">
    <property type="term" value="P:nuclear migration"/>
    <property type="evidence" value="ECO:0007669"/>
    <property type="project" value="TreeGrafter"/>
</dbReference>
<dbReference type="GO" id="GO:0005652">
    <property type="term" value="C:nuclear lamina"/>
    <property type="evidence" value="ECO:0007669"/>
    <property type="project" value="TreeGrafter"/>
</dbReference>
<dbReference type="GO" id="GO:0031507">
    <property type="term" value="P:heterochromatin formation"/>
    <property type="evidence" value="ECO:0007669"/>
    <property type="project" value="TreeGrafter"/>
</dbReference>
<comment type="similarity">
    <text evidence="3">Belongs to the intermediate filament family.</text>
</comment>
<dbReference type="SUPFAM" id="SSF64593">
    <property type="entry name" value="Intermediate filament protein, coiled coil region"/>
    <property type="match status" value="1"/>
</dbReference>
<evidence type="ECO:0000256" key="2">
    <source>
        <dbReference type="ARBA" id="ARBA00023054"/>
    </source>
</evidence>
<evidence type="ECO:0000313" key="9">
    <source>
        <dbReference type="EMBL" id="CAF3856932.1"/>
    </source>
</evidence>
<dbReference type="InterPro" id="IPR039008">
    <property type="entry name" value="IF_rod_dom"/>
</dbReference>
<dbReference type="OrthoDB" id="2441647at2759"/>
<organism evidence="6 11">
    <name type="scientific">Rotaria magnacalcarata</name>
    <dbReference type="NCBI Taxonomy" id="392030"/>
    <lineage>
        <taxon>Eukaryota</taxon>
        <taxon>Metazoa</taxon>
        <taxon>Spiralia</taxon>
        <taxon>Gnathifera</taxon>
        <taxon>Rotifera</taxon>
        <taxon>Eurotatoria</taxon>
        <taxon>Bdelloidea</taxon>
        <taxon>Philodinida</taxon>
        <taxon>Philodinidae</taxon>
        <taxon>Rotaria</taxon>
    </lineage>
</organism>
<dbReference type="GO" id="GO:0005882">
    <property type="term" value="C:intermediate filament"/>
    <property type="evidence" value="ECO:0007669"/>
    <property type="project" value="UniProtKB-KW"/>
</dbReference>
<dbReference type="GO" id="GO:0005200">
    <property type="term" value="F:structural constituent of cytoskeleton"/>
    <property type="evidence" value="ECO:0007669"/>
    <property type="project" value="TreeGrafter"/>
</dbReference>
<keyword evidence="2 4" id="KW-0175">Coiled coil</keyword>
<dbReference type="Proteomes" id="UP000663824">
    <property type="component" value="Unassembled WGS sequence"/>
</dbReference>
<reference evidence="6" key="1">
    <citation type="submission" date="2021-02" db="EMBL/GenBank/DDBJ databases">
        <authorList>
            <person name="Nowell W R."/>
        </authorList>
    </citation>
    <scope>NUCLEOTIDE SEQUENCE</scope>
</reference>
<proteinExistence type="inferred from homology"/>
<evidence type="ECO:0000256" key="1">
    <source>
        <dbReference type="ARBA" id="ARBA00022754"/>
    </source>
</evidence>
<dbReference type="Proteomes" id="UP000681967">
    <property type="component" value="Unassembled WGS sequence"/>
</dbReference>
<feature type="coiled-coil region" evidence="4">
    <location>
        <begin position="284"/>
        <end position="318"/>
    </location>
</feature>
<dbReference type="Proteomes" id="UP000676336">
    <property type="component" value="Unassembled WGS sequence"/>
</dbReference>
<name>A0A815GB53_9BILA</name>
<dbReference type="EMBL" id="CAJOBI010001038">
    <property type="protein sequence ID" value="CAF3859792.1"/>
    <property type="molecule type" value="Genomic_DNA"/>
</dbReference>
<dbReference type="Pfam" id="PF00038">
    <property type="entry name" value="Filament"/>
    <property type="match status" value="1"/>
</dbReference>
<evidence type="ECO:0000256" key="3">
    <source>
        <dbReference type="RuleBase" id="RU000685"/>
    </source>
</evidence>